<dbReference type="KEGG" id="mbw:MSBRW_2377"/>
<dbReference type="Pfam" id="PF18928">
    <property type="entry name" value="DUF5677"/>
    <property type="match status" value="1"/>
</dbReference>
<dbReference type="InterPro" id="IPR043733">
    <property type="entry name" value="DUF5677"/>
</dbReference>
<name>A0A0E3QNF1_METBA</name>
<protein>
    <submittedName>
        <fullName evidence="1">Uncharacterized protein</fullName>
    </submittedName>
</protein>
<evidence type="ECO:0000313" key="1">
    <source>
        <dbReference type="EMBL" id="AKB51630.1"/>
    </source>
</evidence>
<organism evidence="1 2">
    <name type="scientific">Methanosarcina barkeri str. Wiesmoor</name>
    <dbReference type="NCBI Taxonomy" id="1434109"/>
    <lineage>
        <taxon>Archaea</taxon>
        <taxon>Methanobacteriati</taxon>
        <taxon>Methanobacteriota</taxon>
        <taxon>Stenosarchaea group</taxon>
        <taxon>Methanomicrobia</taxon>
        <taxon>Methanosarcinales</taxon>
        <taxon>Methanosarcinaceae</taxon>
        <taxon>Methanosarcina</taxon>
    </lineage>
</organism>
<evidence type="ECO:0000313" key="2">
    <source>
        <dbReference type="Proteomes" id="UP000033038"/>
    </source>
</evidence>
<reference evidence="1 2" key="1">
    <citation type="submission" date="2014-07" db="EMBL/GenBank/DDBJ databases">
        <title>Methanogenic archaea and the global carbon cycle.</title>
        <authorList>
            <person name="Henriksen J.R."/>
            <person name="Luke J."/>
            <person name="Reinhart S."/>
            <person name="Benedict M.N."/>
            <person name="Youngblut N.D."/>
            <person name="Metcalf M.E."/>
            <person name="Whitaker R.J."/>
            <person name="Metcalf W.W."/>
        </authorList>
    </citation>
    <scope>NUCLEOTIDE SEQUENCE [LARGE SCALE GENOMIC DNA]</scope>
    <source>
        <strain evidence="1 2">Wiesmoor</strain>
    </source>
</reference>
<proteinExistence type="predicted"/>
<dbReference type="AlphaFoldDB" id="A0A0E3QNF1"/>
<sequence>MKTDGSYTNNKENQDYLDRFNIPSEVKEAIKQFHEDIINNASDTLQGNNEEIKNFKRKVNNFWKKPLDLLDLLLIYSRQMGSKFNNEMRAIAEKENDYVFLALIRLHAKGCLVSQEIVTLMKHGYASGADARWRTLHEIAVTALFIKEHDNEVAERYLNYRGIETYYATVQYKKYAAKLHYEPLQKDEEENAINLKNSLIKKYGKSFEHLYGWASKELNKPRPKFTDIEKAVGSEHMRPYYKMASNAVHAEPNGTFFNIGLSKADEEKILLAGPSDSGLADPGSGTAVSLNLINAILITSRPTAENLIILQATSMLVNEINEAFLEAHKFIEEQTKGKALPI</sequence>
<dbReference type="HOGENOM" id="CLU_052788_0_0_2"/>
<dbReference type="PATRIC" id="fig|1434109.4.peg.3065"/>
<dbReference type="EMBL" id="CP009526">
    <property type="protein sequence ID" value="AKB51630.1"/>
    <property type="molecule type" value="Genomic_DNA"/>
</dbReference>
<dbReference type="Proteomes" id="UP000033038">
    <property type="component" value="Chromosome"/>
</dbReference>
<dbReference type="GeneID" id="24823916"/>
<accession>A0A0E3QNF1</accession>
<gene>
    <name evidence="1" type="ORF">MSBRW_2377</name>
</gene>
<dbReference type="RefSeq" id="WP_011307338.1">
    <property type="nucleotide sequence ID" value="NZ_CP009526.1"/>
</dbReference>